<dbReference type="InterPro" id="IPR001670">
    <property type="entry name" value="ADH_Fe/GldA"/>
</dbReference>
<dbReference type="Pfam" id="PF25137">
    <property type="entry name" value="ADH_Fe_C"/>
    <property type="match status" value="1"/>
</dbReference>
<dbReference type="PANTHER" id="PTHR11496">
    <property type="entry name" value="ALCOHOL DEHYDROGENASE"/>
    <property type="match status" value="1"/>
</dbReference>
<dbReference type="GO" id="GO:0046872">
    <property type="term" value="F:metal ion binding"/>
    <property type="evidence" value="ECO:0007669"/>
    <property type="project" value="InterPro"/>
</dbReference>
<evidence type="ECO:0000259" key="2">
    <source>
        <dbReference type="Pfam" id="PF00465"/>
    </source>
</evidence>
<dbReference type="FunFam" id="3.40.50.1970:FF:000003">
    <property type="entry name" value="Alcohol dehydrogenase, iron-containing"/>
    <property type="match status" value="1"/>
</dbReference>
<organism evidence="4 5">
    <name type="scientific">Solobacterium moorei</name>
    <dbReference type="NCBI Taxonomy" id="102148"/>
    <lineage>
        <taxon>Bacteria</taxon>
        <taxon>Bacillati</taxon>
        <taxon>Bacillota</taxon>
        <taxon>Erysipelotrichia</taxon>
        <taxon>Erysipelotrichales</taxon>
        <taxon>Erysipelotrichaceae</taxon>
        <taxon>Solobacterium</taxon>
    </lineage>
</organism>
<dbReference type="InterPro" id="IPR039697">
    <property type="entry name" value="Alcohol_dehydrogenase_Fe"/>
</dbReference>
<dbReference type="AlphaFoldDB" id="A0A412PHX2"/>
<dbReference type="Gene3D" id="1.20.1090.10">
    <property type="entry name" value="Dehydroquinate synthase-like - alpha domain"/>
    <property type="match status" value="1"/>
</dbReference>
<comment type="caution">
    <text evidence="4">The sequence shown here is derived from an EMBL/GenBank/DDBJ whole genome shotgun (WGS) entry which is preliminary data.</text>
</comment>
<evidence type="ECO:0000256" key="1">
    <source>
        <dbReference type="ARBA" id="ARBA00023002"/>
    </source>
</evidence>
<protein>
    <submittedName>
        <fullName evidence="4">Iron-containing alcohol dehydrogenase</fullName>
    </submittedName>
</protein>
<sequence length="386" mass="43689">MEFVNYQPTKIIFGENKIDLLETLILQYGKKAFIIGPIVCDAIIPLFNRIEKNISNKISFKTFYEVESNPSINTVNSALRAIRKFDPDIIIGIGGGSVLDVSKICSILYNNPHYTWEYMFNTFADFRKDYEQINNKLPMIAIPTTSGTGSQCTQACVLTDIDNLKKTIFHQNLYATITILDPTLTLSLPHTITRATAFDAFSHCLESFLRSDNPICNLLAKEGIKKIIYNLPLVLGSNNIEYRKELMLSDTFGGISLSNCGAMLPHPLSEIIGSYTNICHGEALALVYPSFLRNTSQKYSKKYAELADYLFPSEEFVDDAEAANYFIKSIITFMHECDLEKKISDYAVDKKIIDRIYNFITTIHLPMESTDTIDTILNEILYEKGE</sequence>
<name>A0A412PHX2_9FIRM</name>
<dbReference type="Proteomes" id="UP000284731">
    <property type="component" value="Unassembled WGS sequence"/>
</dbReference>
<dbReference type="Pfam" id="PF00465">
    <property type="entry name" value="Fe-ADH"/>
    <property type="match status" value="1"/>
</dbReference>
<proteinExistence type="predicted"/>
<dbReference type="SUPFAM" id="SSF56796">
    <property type="entry name" value="Dehydroquinate synthase-like"/>
    <property type="match status" value="1"/>
</dbReference>
<feature type="domain" description="Fe-containing alcohol dehydrogenase-like C-terminal" evidence="3">
    <location>
        <begin position="195"/>
        <end position="355"/>
    </location>
</feature>
<gene>
    <name evidence="4" type="ORF">DWX20_01685</name>
</gene>
<evidence type="ECO:0000313" key="4">
    <source>
        <dbReference type="EMBL" id="RGT57787.1"/>
    </source>
</evidence>
<feature type="domain" description="Alcohol dehydrogenase iron-type/glycerol dehydrogenase GldA" evidence="2">
    <location>
        <begin position="8"/>
        <end position="182"/>
    </location>
</feature>
<accession>A0A412PHX2</accession>
<dbReference type="EMBL" id="QRWX01000001">
    <property type="protein sequence ID" value="RGT57787.1"/>
    <property type="molecule type" value="Genomic_DNA"/>
</dbReference>
<evidence type="ECO:0000313" key="5">
    <source>
        <dbReference type="Proteomes" id="UP000284731"/>
    </source>
</evidence>
<reference evidence="4 5" key="1">
    <citation type="submission" date="2018-08" db="EMBL/GenBank/DDBJ databases">
        <title>A genome reference for cultivated species of the human gut microbiota.</title>
        <authorList>
            <person name="Zou Y."/>
            <person name="Xue W."/>
            <person name="Luo G."/>
        </authorList>
    </citation>
    <scope>NUCLEOTIDE SEQUENCE [LARGE SCALE GENOMIC DNA]</scope>
    <source>
        <strain evidence="4 5">AF18-46</strain>
    </source>
</reference>
<dbReference type="RefSeq" id="WP_118764233.1">
    <property type="nucleotide sequence ID" value="NZ_CABJCF010000001.1"/>
</dbReference>
<dbReference type="GO" id="GO:0004022">
    <property type="term" value="F:alcohol dehydrogenase (NAD+) activity"/>
    <property type="evidence" value="ECO:0007669"/>
    <property type="project" value="TreeGrafter"/>
</dbReference>
<dbReference type="InterPro" id="IPR056798">
    <property type="entry name" value="ADH_Fe_C"/>
</dbReference>
<evidence type="ECO:0000259" key="3">
    <source>
        <dbReference type="Pfam" id="PF25137"/>
    </source>
</evidence>
<dbReference type="Gene3D" id="3.40.50.1970">
    <property type="match status" value="1"/>
</dbReference>
<keyword evidence="1" id="KW-0560">Oxidoreductase</keyword>
<dbReference type="PANTHER" id="PTHR11496:SF83">
    <property type="entry name" value="HYDROXYACID-OXOACID TRANSHYDROGENASE, MITOCHONDRIAL"/>
    <property type="match status" value="1"/>
</dbReference>